<dbReference type="Proteomes" id="UP000031036">
    <property type="component" value="Unassembled WGS sequence"/>
</dbReference>
<sequence>RESRLIGSSRRLRIIIVGGYLYATVHLLSLTYARTICFRCVRGEEDTGRKACVRLAYGVRQKCCALWVGADIWCAAAHTHALCVIVVLTTAHCCNAIVAFYSYWLLLSHQFVLLYSATLDGTLLQLLSESSHLLASTAVYVAAVG</sequence>
<comment type="caution">
    <text evidence="2">The sequence shown here is derived from an EMBL/GenBank/DDBJ whole genome shotgun (WGS) entry which is preliminary data.</text>
</comment>
<feature type="non-terminal residue" evidence="2">
    <location>
        <position position="145"/>
    </location>
</feature>
<accession>A0A0B2VGF0</accession>
<name>A0A0B2VGF0_TOXCA</name>
<evidence type="ECO:0000313" key="2">
    <source>
        <dbReference type="EMBL" id="KHN80517.1"/>
    </source>
</evidence>
<protein>
    <submittedName>
        <fullName evidence="2">Uncharacterized protein</fullName>
    </submittedName>
</protein>
<feature type="transmembrane region" description="Helical" evidence="1">
    <location>
        <begin position="12"/>
        <end position="33"/>
    </location>
</feature>
<keyword evidence="3" id="KW-1185">Reference proteome</keyword>
<reference evidence="2 3" key="1">
    <citation type="submission" date="2014-11" db="EMBL/GenBank/DDBJ databases">
        <title>Genetic blueprint of the zoonotic pathogen Toxocara canis.</title>
        <authorList>
            <person name="Zhu X.-Q."/>
            <person name="Korhonen P.K."/>
            <person name="Cai H."/>
            <person name="Young N.D."/>
            <person name="Nejsum P."/>
            <person name="von Samson-Himmelstjerna G."/>
            <person name="Boag P.R."/>
            <person name="Tan P."/>
            <person name="Li Q."/>
            <person name="Min J."/>
            <person name="Yang Y."/>
            <person name="Wang X."/>
            <person name="Fang X."/>
            <person name="Hall R.S."/>
            <person name="Hofmann A."/>
            <person name="Sternberg P.W."/>
            <person name="Jex A.R."/>
            <person name="Gasser R.B."/>
        </authorList>
    </citation>
    <scope>NUCLEOTIDE SEQUENCE [LARGE SCALE GENOMIC DNA]</scope>
    <source>
        <strain evidence="2">PN_DK_2014</strain>
    </source>
</reference>
<evidence type="ECO:0000256" key="1">
    <source>
        <dbReference type="SAM" id="Phobius"/>
    </source>
</evidence>
<keyword evidence="1" id="KW-1133">Transmembrane helix</keyword>
<gene>
    <name evidence="2" type="ORF">Tcan_00490</name>
</gene>
<evidence type="ECO:0000313" key="3">
    <source>
        <dbReference type="Proteomes" id="UP000031036"/>
    </source>
</evidence>
<proteinExistence type="predicted"/>
<feature type="non-terminal residue" evidence="2">
    <location>
        <position position="1"/>
    </location>
</feature>
<organism evidence="2 3">
    <name type="scientific">Toxocara canis</name>
    <name type="common">Canine roundworm</name>
    <dbReference type="NCBI Taxonomy" id="6265"/>
    <lineage>
        <taxon>Eukaryota</taxon>
        <taxon>Metazoa</taxon>
        <taxon>Ecdysozoa</taxon>
        <taxon>Nematoda</taxon>
        <taxon>Chromadorea</taxon>
        <taxon>Rhabditida</taxon>
        <taxon>Spirurina</taxon>
        <taxon>Ascaridomorpha</taxon>
        <taxon>Ascaridoidea</taxon>
        <taxon>Toxocaridae</taxon>
        <taxon>Toxocara</taxon>
    </lineage>
</organism>
<dbReference type="AlphaFoldDB" id="A0A0B2VGF0"/>
<dbReference type="EMBL" id="JPKZ01001737">
    <property type="protein sequence ID" value="KHN80517.1"/>
    <property type="molecule type" value="Genomic_DNA"/>
</dbReference>
<keyword evidence="1" id="KW-0472">Membrane</keyword>
<keyword evidence="1" id="KW-0812">Transmembrane</keyword>